<feature type="transmembrane region" description="Helical" evidence="8">
    <location>
        <begin position="486"/>
        <end position="507"/>
    </location>
</feature>
<organism evidence="10">
    <name type="scientific">uncultured delta proteobacterium</name>
    <dbReference type="NCBI Taxonomy" id="34034"/>
    <lineage>
        <taxon>Bacteria</taxon>
        <taxon>Deltaproteobacteria</taxon>
        <taxon>environmental samples</taxon>
    </lineage>
</organism>
<evidence type="ECO:0000259" key="9">
    <source>
        <dbReference type="Pfam" id="PF00361"/>
    </source>
</evidence>
<feature type="transmembrane region" description="Helical" evidence="8">
    <location>
        <begin position="6"/>
        <end position="24"/>
    </location>
</feature>
<dbReference type="PANTHER" id="PTHR43507">
    <property type="entry name" value="NADH-UBIQUINONE OXIDOREDUCTASE CHAIN 4"/>
    <property type="match status" value="1"/>
</dbReference>
<evidence type="ECO:0000256" key="5">
    <source>
        <dbReference type="ARBA" id="ARBA00023136"/>
    </source>
</evidence>
<comment type="similarity">
    <text evidence="2">Belongs to the complex I subunit 4 family.</text>
</comment>
<dbReference type="GO" id="GO:0012505">
    <property type="term" value="C:endomembrane system"/>
    <property type="evidence" value="ECO:0007669"/>
    <property type="project" value="UniProtKB-SubCell"/>
</dbReference>
<feature type="transmembrane region" description="Helical" evidence="8">
    <location>
        <begin position="328"/>
        <end position="346"/>
    </location>
</feature>
<evidence type="ECO:0000256" key="7">
    <source>
        <dbReference type="SAM" id="MobiDB-lite"/>
    </source>
</evidence>
<feature type="transmembrane region" description="Helical" evidence="8">
    <location>
        <begin position="403"/>
        <end position="420"/>
    </location>
</feature>
<feature type="transmembrane region" description="Helical" evidence="8">
    <location>
        <begin position="36"/>
        <end position="60"/>
    </location>
</feature>
<keyword evidence="3 6" id="KW-0812">Transmembrane</keyword>
<feature type="transmembrane region" description="Helical" evidence="8">
    <location>
        <begin position="366"/>
        <end position="383"/>
    </location>
</feature>
<accession>A0A212JYG1</accession>
<evidence type="ECO:0000313" key="10">
    <source>
        <dbReference type="EMBL" id="SBW04459.1"/>
    </source>
</evidence>
<dbReference type="EMBL" id="FLUQ01000002">
    <property type="protein sequence ID" value="SBW04459.1"/>
    <property type="molecule type" value="Genomic_DNA"/>
</dbReference>
<feature type="transmembrane region" description="Helical" evidence="8">
    <location>
        <begin position="110"/>
        <end position="126"/>
    </location>
</feature>
<sequence length="593" mass="64044">MNSFPVLTSLLVLPLVASLLVAFIKDDLMIRRVTLVASLAELVLTLPLIAFVPDGGFQFVENVAWVPAWDINYHLAVDGISILMIWLTVATLPMCVLCSWTYIGKRIKEFHICLLLMTAACIGVFAAMDFVLFWVCWEAMLIPMYLLIAVWGGDEKRYASIKFFLYTLAGSCLLLAAIVAFRVIGGTFSIPELMQKSFSFRFQFWAFLAMALAFAVKVPMFPFHTWLPAAHVQAPSAGSVILAAVLLKMGAYGFLRFCLPMTPMASDYFAPLMIGISIVSILYGGFVALGQNDIKKLVAYSSVAHMGFVTLGIFLFDQQGVQGALLQMLNHGIITGALFMMIGTIYERSHSREITKNLGLGKYLPAFMGFWGLFALASLSFPGTNGFVGEILVFAAAFRVDPLVGAFIVPGALLSAAYMFRVSLKMAWGTPASPVADDDHGHGEAHAAEAHAPAAPEAGHGGHGHGHDHHDDDKQSKWPDLNFREWSYCAIPAVLVLIIGLAPTPLLNMVTPSVDKLLTDYTVRSNKAVVASIDGSEVVRSTLFASTAVKMVMEPGQASSIAAIHLDTLAASSVPAVIADVAIVVAANQGETK</sequence>
<feature type="compositionally biased region" description="Basic and acidic residues" evidence="7">
    <location>
        <begin position="437"/>
        <end position="449"/>
    </location>
</feature>
<evidence type="ECO:0000256" key="1">
    <source>
        <dbReference type="ARBA" id="ARBA00004127"/>
    </source>
</evidence>
<feature type="domain" description="NADH:quinone oxidoreductase/Mrp antiporter transmembrane" evidence="9">
    <location>
        <begin position="127"/>
        <end position="413"/>
    </location>
</feature>
<feature type="transmembrane region" description="Helical" evidence="8">
    <location>
        <begin position="204"/>
        <end position="227"/>
    </location>
</feature>
<proteinExistence type="inferred from homology"/>
<evidence type="ECO:0000256" key="8">
    <source>
        <dbReference type="SAM" id="Phobius"/>
    </source>
</evidence>
<protein>
    <submittedName>
        <fullName evidence="10">Proton-translocating NADH-quinone oxidoreductase, chain M</fullName>
        <ecNumber evidence="10">1.6.5.11</ecNumber>
    </submittedName>
</protein>
<dbReference type="EC" id="1.6.5.11" evidence="10"/>
<feature type="transmembrane region" description="Helical" evidence="8">
    <location>
        <begin position="239"/>
        <end position="262"/>
    </location>
</feature>
<dbReference type="AlphaFoldDB" id="A0A212JYG1"/>
<dbReference type="GO" id="GO:0003954">
    <property type="term" value="F:NADH dehydrogenase activity"/>
    <property type="evidence" value="ECO:0007669"/>
    <property type="project" value="TreeGrafter"/>
</dbReference>
<reference evidence="10" key="1">
    <citation type="submission" date="2016-04" db="EMBL/GenBank/DDBJ databases">
        <authorList>
            <person name="Evans L.H."/>
            <person name="Alamgir A."/>
            <person name="Owens N."/>
            <person name="Weber N.D."/>
            <person name="Virtaneva K."/>
            <person name="Barbian K."/>
            <person name="Babar A."/>
            <person name="Rosenke K."/>
        </authorList>
    </citation>
    <scope>NUCLEOTIDE SEQUENCE</scope>
    <source>
        <strain evidence="10">86</strain>
    </source>
</reference>
<keyword evidence="10" id="KW-0560">Oxidoreductase</keyword>
<feature type="transmembrane region" description="Helical" evidence="8">
    <location>
        <begin position="80"/>
        <end position="103"/>
    </location>
</feature>
<dbReference type="GO" id="GO:0042773">
    <property type="term" value="P:ATP synthesis coupled electron transport"/>
    <property type="evidence" value="ECO:0007669"/>
    <property type="project" value="InterPro"/>
</dbReference>
<dbReference type="GO" id="GO:0016020">
    <property type="term" value="C:membrane"/>
    <property type="evidence" value="ECO:0007669"/>
    <property type="project" value="UniProtKB-SubCell"/>
</dbReference>
<feature type="region of interest" description="Disordered" evidence="7">
    <location>
        <begin position="435"/>
        <end position="476"/>
    </location>
</feature>
<name>A0A212JYG1_9DELT</name>
<feature type="transmembrane region" description="Helical" evidence="8">
    <location>
        <begin position="268"/>
        <end position="290"/>
    </location>
</feature>
<evidence type="ECO:0000256" key="2">
    <source>
        <dbReference type="ARBA" id="ARBA00009025"/>
    </source>
</evidence>
<dbReference type="GO" id="GO:0008137">
    <property type="term" value="F:NADH dehydrogenase (ubiquinone) activity"/>
    <property type="evidence" value="ECO:0007669"/>
    <property type="project" value="InterPro"/>
</dbReference>
<gene>
    <name evidence="10" type="ORF">KL86DPRO_20319</name>
</gene>
<evidence type="ECO:0000256" key="3">
    <source>
        <dbReference type="ARBA" id="ARBA00022692"/>
    </source>
</evidence>
<dbReference type="InterPro" id="IPR003918">
    <property type="entry name" value="NADH_UbQ_OxRdtase"/>
</dbReference>
<feature type="transmembrane region" description="Helical" evidence="8">
    <location>
        <begin position="163"/>
        <end position="184"/>
    </location>
</feature>
<feature type="transmembrane region" description="Helical" evidence="8">
    <location>
        <begin position="297"/>
        <end position="316"/>
    </location>
</feature>
<dbReference type="NCBIfam" id="TIGR01972">
    <property type="entry name" value="NDH_I_M"/>
    <property type="match status" value="1"/>
</dbReference>
<evidence type="ECO:0000256" key="6">
    <source>
        <dbReference type="RuleBase" id="RU000320"/>
    </source>
</evidence>
<dbReference type="GO" id="GO:0015990">
    <property type="term" value="P:electron transport coupled proton transport"/>
    <property type="evidence" value="ECO:0007669"/>
    <property type="project" value="TreeGrafter"/>
</dbReference>
<evidence type="ECO:0000256" key="4">
    <source>
        <dbReference type="ARBA" id="ARBA00022989"/>
    </source>
</evidence>
<feature type="transmembrane region" description="Helical" evidence="8">
    <location>
        <begin position="132"/>
        <end position="151"/>
    </location>
</feature>
<dbReference type="InterPro" id="IPR001750">
    <property type="entry name" value="ND/Mrp_TM"/>
</dbReference>
<keyword evidence="5 8" id="KW-0472">Membrane</keyword>
<dbReference type="PRINTS" id="PR01437">
    <property type="entry name" value="NUOXDRDTASE4"/>
</dbReference>
<dbReference type="GO" id="GO:0048039">
    <property type="term" value="F:ubiquinone binding"/>
    <property type="evidence" value="ECO:0007669"/>
    <property type="project" value="TreeGrafter"/>
</dbReference>
<dbReference type="InterPro" id="IPR010227">
    <property type="entry name" value="NADH_Q_OxRdtase_chainM/4"/>
</dbReference>
<dbReference type="Pfam" id="PF00361">
    <property type="entry name" value="Proton_antipo_M"/>
    <property type="match status" value="1"/>
</dbReference>
<comment type="subcellular location">
    <subcellularLocation>
        <location evidence="1">Endomembrane system</location>
        <topology evidence="1">Multi-pass membrane protein</topology>
    </subcellularLocation>
    <subcellularLocation>
        <location evidence="6">Membrane</location>
        <topology evidence="6">Multi-pass membrane protein</topology>
    </subcellularLocation>
</comment>
<keyword evidence="4 8" id="KW-1133">Transmembrane helix</keyword>
<dbReference type="PANTHER" id="PTHR43507:SF1">
    <property type="entry name" value="NADH-UBIQUINONE OXIDOREDUCTASE CHAIN 4"/>
    <property type="match status" value="1"/>
</dbReference>